<dbReference type="InterPro" id="IPR018484">
    <property type="entry name" value="FGGY_N"/>
</dbReference>
<dbReference type="CDD" id="cd07805">
    <property type="entry name" value="ASKHA_NBD_FGGY_CvXK-like"/>
    <property type="match status" value="1"/>
</dbReference>
<dbReference type="Gene3D" id="3.30.420.40">
    <property type="match status" value="2"/>
</dbReference>
<evidence type="ECO:0000259" key="5">
    <source>
        <dbReference type="Pfam" id="PF00370"/>
    </source>
</evidence>
<evidence type="ECO:0000256" key="4">
    <source>
        <dbReference type="RuleBase" id="RU003733"/>
    </source>
</evidence>
<keyword evidence="3 4" id="KW-0418">Kinase</keyword>
<dbReference type="PROSITE" id="PS00445">
    <property type="entry name" value="FGGY_KINASES_2"/>
    <property type="match status" value="1"/>
</dbReference>
<reference evidence="7" key="2">
    <citation type="submission" date="2011-01" db="EMBL/GenBank/DDBJ databases">
        <title>The Non-contiguous Finished genome of Clostridium papyrosolvens.</title>
        <authorList>
            <person name="Lucas S."/>
            <person name="Copeland A."/>
            <person name="Lapidus A."/>
            <person name="Cheng J.-F."/>
            <person name="Goodwin L."/>
            <person name="Pitluck S."/>
            <person name="Misra M."/>
            <person name="Chertkov O."/>
            <person name="Detter J.C."/>
            <person name="Han C."/>
            <person name="Tapia R."/>
            <person name="Land M."/>
            <person name="Hauser L."/>
            <person name="Kyrpides N."/>
            <person name="Ivanova N."/>
            <person name="Pagani I."/>
            <person name="Mouttaki H."/>
            <person name="He Z."/>
            <person name="Zhou J."/>
            <person name="Hemme C.L."/>
            <person name="Woyke T."/>
        </authorList>
    </citation>
    <scope>NUCLEOTIDE SEQUENCE [LARGE SCALE GENOMIC DNA]</scope>
    <source>
        <strain evidence="7">DSM 2782</strain>
    </source>
</reference>
<feature type="domain" description="Carbohydrate kinase FGGY N-terminal" evidence="5">
    <location>
        <begin position="5"/>
        <end position="248"/>
    </location>
</feature>
<dbReference type="InterPro" id="IPR018483">
    <property type="entry name" value="Carb_kinase_FGGY_CS"/>
</dbReference>
<name>F1T9D4_9FIRM</name>
<dbReference type="Pfam" id="PF02782">
    <property type="entry name" value="FGGY_C"/>
    <property type="match status" value="1"/>
</dbReference>
<keyword evidence="8" id="KW-1185">Reference proteome</keyword>
<organism evidence="7 8">
    <name type="scientific">Ruminiclostridium papyrosolvens DSM 2782</name>
    <dbReference type="NCBI Taxonomy" id="588581"/>
    <lineage>
        <taxon>Bacteria</taxon>
        <taxon>Bacillati</taxon>
        <taxon>Bacillota</taxon>
        <taxon>Clostridia</taxon>
        <taxon>Eubacteriales</taxon>
        <taxon>Oscillospiraceae</taxon>
        <taxon>Ruminiclostridium</taxon>
    </lineage>
</organism>
<evidence type="ECO:0000313" key="7">
    <source>
        <dbReference type="EMBL" id="EGD49116.1"/>
    </source>
</evidence>
<dbReference type="PANTHER" id="PTHR43095">
    <property type="entry name" value="SUGAR KINASE"/>
    <property type="match status" value="1"/>
</dbReference>
<dbReference type="InterPro" id="IPR050406">
    <property type="entry name" value="FGGY_Carb_Kinase"/>
</dbReference>
<protein>
    <submittedName>
        <fullName evidence="7">Carbohydrate kinase, FGGY-like protein</fullName>
    </submittedName>
</protein>
<comment type="similarity">
    <text evidence="1 4">Belongs to the FGGY kinase family.</text>
</comment>
<evidence type="ECO:0000256" key="1">
    <source>
        <dbReference type="ARBA" id="ARBA00009156"/>
    </source>
</evidence>
<dbReference type="Pfam" id="PF00370">
    <property type="entry name" value="FGGY_N"/>
    <property type="match status" value="1"/>
</dbReference>
<dbReference type="STRING" id="588581.Cpap_3545"/>
<reference evidence="7" key="1">
    <citation type="submission" date="2009-07" db="EMBL/GenBank/DDBJ databases">
        <authorList>
            <consortium name="US DOE Joint Genome Institute (JGI-PGF)"/>
            <person name="Lucas S."/>
            <person name="Copeland A."/>
            <person name="Lapidus A."/>
            <person name="Glavina del Rio T."/>
            <person name="Tice H."/>
            <person name="Bruce D."/>
            <person name="Goodwin L."/>
            <person name="Pitluck S."/>
            <person name="Larimer F."/>
            <person name="Land M.L."/>
            <person name="Mouttaki H."/>
            <person name="He Z."/>
            <person name="Zhou J."/>
            <person name="Hemme C.L."/>
        </authorList>
    </citation>
    <scope>NUCLEOTIDE SEQUENCE [LARGE SCALE GENOMIC DNA]</scope>
    <source>
        <strain evidence="7">DSM 2782</strain>
    </source>
</reference>
<dbReference type="eggNOG" id="COG1070">
    <property type="taxonomic scope" value="Bacteria"/>
</dbReference>
<dbReference type="InterPro" id="IPR043129">
    <property type="entry name" value="ATPase_NBD"/>
</dbReference>
<evidence type="ECO:0000256" key="2">
    <source>
        <dbReference type="ARBA" id="ARBA00022679"/>
    </source>
</evidence>
<gene>
    <name evidence="7" type="ORF">Cpap_3545</name>
</gene>
<evidence type="ECO:0000256" key="3">
    <source>
        <dbReference type="ARBA" id="ARBA00022777"/>
    </source>
</evidence>
<dbReference type="PANTHER" id="PTHR43095:SF5">
    <property type="entry name" value="XYLULOSE KINASE"/>
    <property type="match status" value="1"/>
</dbReference>
<proteinExistence type="inferred from homology"/>
<dbReference type="EMBL" id="ACXX02000002">
    <property type="protein sequence ID" value="EGD49116.1"/>
    <property type="molecule type" value="Genomic_DNA"/>
</dbReference>
<evidence type="ECO:0000259" key="6">
    <source>
        <dbReference type="Pfam" id="PF02782"/>
    </source>
</evidence>
<evidence type="ECO:0000313" key="8">
    <source>
        <dbReference type="Proteomes" id="UP000003860"/>
    </source>
</evidence>
<comment type="caution">
    <text evidence="7">The sequence shown here is derived from an EMBL/GenBank/DDBJ whole genome shotgun (WGS) entry which is preliminary data.</text>
</comment>
<feature type="domain" description="Carbohydrate kinase FGGY C-terminal" evidence="6">
    <location>
        <begin position="287"/>
        <end position="450"/>
    </location>
</feature>
<dbReference type="GO" id="GO:0016301">
    <property type="term" value="F:kinase activity"/>
    <property type="evidence" value="ECO:0007669"/>
    <property type="project" value="UniProtKB-KW"/>
</dbReference>
<dbReference type="AlphaFoldDB" id="F1T9D4"/>
<sequence>MEKLLLGIDIGTSACKVAVFNLQGKVLSQSSKEYRVYYPHSGFVEQNPNEWWESVCTAIKETIASSKINPSQIAGIGIDGQSWSAIPIDKKGNVLCNTPIWMDTRADDICKETINRIGFDRIFMLSGNSFEPTYSTPKILWFKKNMPDVYNSTYKFLQSNSFIAFKLTGQISQDLSQGYGIHSFNMKEGKWDDSFCEELGFDRDKLPEIFQCHDVIGEVTGVAAAQTGLVKGTPVVAGGLDASCGTLGAGVIKVGQTQEQGGQAGGMSICLDSAIAHQKLILSFHVIPELWLLQGGTVGGGGAIKWFKQELGAFEEIEAKAKGSNPFKVMDEEAEKIPVGSDGLIFLPYMAGERSPLWDKKAKGVFFGLGYNKTRAHIIRAIMEGCAFALQHNLKTAEEIGVGTDKLVAMGGAANSRLWTQMKADITGKTINVPTSDTATTLGAAILAGVGTGLYKSFDQAVENTIVITRTHEPDLQAHARYKNNYEIYLELYEKLKDTMQKV</sequence>
<dbReference type="RefSeq" id="WP_004617251.1">
    <property type="nucleotide sequence ID" value="NZ_ACXX02000002.1"/>
</dbReference>
<dbReference type="GO" id="GO:0005975">
    <property type="term" value="P:carbohydrate metabolic process"/>
    <property type="evidence" value="ECO:0007669"/>
    <property type="project" value="InterPro"/>
</dbReference>
<accession>F1T9D4</accession>
<keyword evidence="2 4" id="KW-0808">Transferase</keyword>
<dbReference type="SUPFAM" id="SSF53067">
    <property type="entry name" value="Actin-like ATPase domain"/>
    <property type="match status" value="2"/>
</dbReference>
<dbReference type="PIRSF" id="PIRSF000538">
    <property type="entry name" value="GlpK"/>
    <property type="match status" value="1"/>
</dbReference>
<dbReference type="Proteomes" id="UP000003860">
    <property type="component" value="Unassembled WGS sequence"/>
</dbReference>
<dbReference type="GO" id="GO:0016773">
    <property type="term" value="F:phosphotransferase activity, alcohol group as acceptor"/>
    <property type="evidence" value="ECO:0007669"/>
    <property type="project" value="InterPro"/>
</dbReference>
<dbReference type="OrthoDB" id="9805576at2"/>
<dbReference type="InterPro" id="IPR000577">
    <property type="entry name" value="Carb_kinase_FGGY"/>
</dbReference>
<dbReference type="InterPro" id="IPR018485">
    <property type="entry name" value="FGGY_C"/>
</dbReference>